<organism evidence="2 3">
    <name type="scientific">Occultella gossypii</name>
    <dbReference type="NCBI Taxonomy" id="2800820"/>
    <lineage>
        <taxon>Bacteria</taxon>
        <taxon>Bacillati</taxon>
        <taxon>Actinomycetota</taxon>
        <taxon>Actinomycetes</taxon>
        <taxon>Micrococcales</taxon>
        <taxon>Ruaniaceae</taxon>
        <taxon>Occultella</taxon>
    </lineage>
</organism>
<dbReference type="Proteomes" id="UP000826651">
    <property type="component" value="Unassembled WGS sequence"/>
</dbReference>
<gene>
    <name evidence="2" type="ORF">KCQ71_26465</name>
</gene>
<sequence length="358" mass="36186">MSRRRGGLSLLVVALAVIGAVAASWFLTRDAGDALSALDPEPVPVLAPVESVAIDYSADAMLTAELTDGADLMATGLSGTVTAVVITAGSPVSSGQVLYRVDGVPVVAYSGDVVLYRPLSSGARGADVSLAQRLLSELVPEVNLDADGVYGASTAAAVRAYERTWGASPTGTFQPEWFLYLPSDDFDVAAVTIRPGAPAPATGEPVASGATTLEGALITSATAGPAGSYEFLVQGQAIPIQLADDGTWTITDLQAATDLALAQAVDGTDTVSLNGRTRLVDGEPGQAVPAASVVSDSEGATCIAIATPESTSDATLEPVNVVGSSIDGRAQIMATLDEGALVLVNPVQMLGNLTCPSN</sequence>
<evidence type="ECO:0000259" key="1">
    <source>
        <dbReference type="Pfam" id="PF01471"/>
    </source>
</evidence>
<name>A0ABS7SHA3_9MICO</name>
<dbReference type="EMBL" id="JAGSHT010000034">
    <property type="protein sequence ID" value="MBZ2199713.1"/>
    <property type="molecule type" value="Genomic_DNA"/>
</dbReference>
<dbReference type="InterPro" id="IPR002477">
    <property type="entry name" value="Peptidoglycan-bd-like"/>
</dbReference>
<dbReference type="InterPro" id="IPR036366">
    <property type="entry name" value="PGBDSf"/>
</dbReference>
<proteinExistence type="predicted"/>
<dbReference type="Pfam" id="PF01471">
    <property type="entry name" value="PG_binding_1"/>
    <property type="match status" value="1"/>
</dbReference>
<accession>A0ABS7SHA3</accession>
<keyword evidence="3" id="KW-1185">Reference proteome</keyword>
<feature type="domain" description="Peptidoglycan binding-like" evidence="1">
    <location>
        <begin position="124"/>
        <end position="171"/>
    </location>
</feature>
<dbReference type="RefSeq" id="WP_223411687.1">
    <property type="nucleotide sequence ID" value="NZ_JAGSHT010000034.1"/>
</dbReference>
<dbReference type="SUPFAM" id="SSF47090">
    <property type="entry name" value="PGBD-like"/>
    <property type="match status" value="1"/>
</dbReference>
<dbReference type="InterPro" id="IPR036365">
    <property type="entry name" value="PGBD-like_sf"/>
</dbReference>
<evidence type="ECO:0000313" key="2">
    <source>
        <dbReference type="EMBL" id="MBZ2199713.1"/>
    </source>
</evidence>
<reference evidence="2 3" key="1">
    <citation type="submission" date="2021-04" db="EMBL/GenBank/DDBJ databases">
        <title>Ruania sp. nov., isolated from sandy soil of mangrove forest.</title>
        <authorList>
            <person name="Ge X."/>
            <person name="Huang R."/>
            <person name="Liu W."/>
        </authorList>
    </citation>
    <scope>NUCLEOTIDE SEQUENCE [LARGE SCALE GENOMIC DNA]</scope>
    <source>
        <strain evidence="2 3">N2-46</strain>
    </source>
</reference>
<protein>
    <submittedName>
        <fullName evidence="2">Peptidoglycan-binding protein</fullName>
    </submittedName>
</protein>
<evidence type="ECO:0000313" key="3">
    <source>
        <dbReference type="Proteomes" id="UP000826651"/>
    </source>
</evidence>
<comment type="caution">
    <text evidence="2">The sequence shown here is derived from an EMBL/GenBank/DDBJ whole genome shotgun (WGS) entry which is preliminary data.</text>
</comment>
<dbReference type="Gene3D" id="1.10.101.10">
    <property type="entry name" value="PGBD-like superfamily/PGBD"/>
    <property type="match status" value="1"/>
</dbReference>